<dbReference type="GO" id="GO:0005829">
    <property type="term" value="C:cytosol"/>
    <property type="evidence" value="ECO:0007669"/>
    <property type="project" value="TreeGrafter"/>
</dbReference>
<dbReference type="Pfam" id="PF06185">
    <property type="entry name" value="YecM"/>
    <property type="match status" value="1"/>
</dbReference>
<reference evidence="3 4" key="1">
    <citation type="submission" date="2016-05" db="EMBL/GenBank/DDBJ databases">
        <title>Complete genome sequence of two 2,5-diketo-D-glunonic acid producing strain Tatumella citrea.</title>
        <authorList>
            <person name="Duan C."/>
            <person name="Yang J."/>
            <person name="Yang S."/>
        </authorList>
    </citation>
    <scope>NUCLEOTIDE SEQUENCE [LARGE SCALE GENOMIC DNA]</scope>
    <source>
        <strain evidence="2 3">ATCC 39140</strain>
        <strain evidence="1 4">DSM 13699</strain>
    </source>
</reference>
<dbReference type="NCBIfam" id="NF008681">
    <property type="entry name" value="PRK11700.1-4"/>
    <property type="match status" value="1"/>
</dbReference>
<evidence type="ECO:0000313" key="3">
    <source>
        <dbReference type="Proteomes" id="UP000195729"/>
    </source>
</evidence>
<dbReference type="Proteomes" id="UP000195729">
    <property type="component" value="Chromosome"/>
</dbReference>
<dbReference type="RefSeq" id="WP_087488579.1">
    <property type="nucleotide sequence ID" value="NZ_CP015579.1"/>
</dbReference>
<dbReference type="InterPro" id="IPR029068">
    <property type="entry name" value="Glyas_Bleomycin-R_OHBP_Dase"/>
</dbReference>
<dbReference type="EMBL" id="CP015579">
    <property type="protein sequence ID" value="ARU94220.1"/>
    <property type="molecule type" value="Genomic_DNA"/>
</dbReference>
<dbReference type="PANTHER" id="PTHR37519">
    <property type="match status" value="1"/>
</dbReference>
<dbReference type="Proteomes" id="UP000195814">
    <property type="component" value="Chromosome"/>
</dbReference>
<evidence type="ECO:0000313" key="2">
    <source>
        <dbReference type="EMBL" id="ARU98260.1"/>
    </source>
</evidence>
<name>A0A1Y0L929_TATCI</name>
<proteinExistence type="predicted"/>
<dbReference type="EMBL" id="CP015581">
    <property type="protein sequence ID" value="ARU98260.1"/>
    <property type="molecule type" value="Genomic_DNA"/>
</dbReference>
<dbReference type="KEGG" id="tci:A7K98_10810"/>
<dbReference type="PANTHER" id="PTHR37519:SF1">
    <property type="entry name" value="DIHYDROXYBIPHENYL DIOXYGENASE DOMAIN-CONTAINING PROTEIN"/>
    <property type="match status" value="1"/>
</dbReference>
<dbReference type="Gene3D" id="3.10.180.10">
    <property type="entry name" value="2,3-Dihydroxybiphenyl 1,2-Dioxygenase, domain 1"/>
    <property type="match status" value="1"/>
</dbReference>
<evidence type="ECO:0000313" key="4">
    <source>
        <dbReference type="Proteomes" id="UP000195814"/>
    </source>
</evidence>
<sequence>MSDFASFARLLPDLADDLQRFAGDLSQLAHRLGLSLADLQPDHISVRCHQNTTAERWFEGLSQLGEMFSRAEINQRPVCLFRLHQPLRLLNWHMHIIELPWPGNKHYPHEGWEHIEVVLPGEPETVGQRAMALIADHGLTQPGISFKTSTPAGQHDCLPNPTLAVTDGKTTIKFHPYTLEQIVASEQQR</sequence>
<dbReference type="OrthoDB" id="5689462at2"/>
<gene>
    <name evidence="1" type="ORF">A7K98_10810</name>
    <name evidence="2" type="ORF">A7K99_10810</name>
</gene>
<dbReference type="SUPFAM" id="SSF54593">
    <property type="entry name" value="Glyoxalase/Bleomycin resistance protein/Dihydroxybiphenyl dioxygenase"/>
    <property type="match status" value="1"/>
</dbReference>
<evidence type="ECO:0000313" key="1">
    <source>
        <dbReference type="EMBL" id="ARU94220.1"/>
    </source>
</evidence>
<accession>A0A1Y0L929</accession>
<dbReference type="AlphaFoldDB" id="A0A1Y0L929"/>
<protein>
    <submittedName>
        <fullName evidence="1">Metalloprotein</fullName>
    </submittedName>
</protein>
<organism evidence="1 4">
    <name type="scientific">Tatumella citrea</name>
    <name type="common">Pantoea citrea</name>
    <dbReference type="NCBI Taxonomy" id="53336"/>
    <lineage>
        <taxon>Bacteria</taxon>
        <taxon>Pseudomonadati</taxon>
        <taxon>Pseudomonadota</taxon>
        <taxon>Gammaproteobacteria</taxon>
        <taxon>Enterobacterales</taxon>
        <taxon>Erwiniaceae</taxon>
        <taxon>Tatumella</taxon>
    </lineage>
</organism>
<dbReference type="InterPro" id="IPR010393">
    <property type="entry name" value="DUF991_YecM-like"/>
</dbReference>
<keyword evidence="3" id="KW-1185">Reference proteome</keyword>